<dbReference type="AlphaFoldDB" id="A0A6N3EVF3"/>
<dbReference type="EMBL" id="CACRTT010000026">
    <property type="protein sequence ID" value="VYU42981.1"/>
    <property type="molecule type" value="Genomic_DNA"/>
</dbReference>
<protein>
    <submittedName>
        <fullName evidence="1">Uncharacterized protein</fullName>
    </submittedName>
</protein>
<proteinExistence type="predicted"/>
<reference evidence="1" key="1">
    <citation type="submission" date="2019-11" db="EMBL/GenBank/DDBJ databases">
        <authorList>
            <person name="Feng L."/>
        </authorList>
    </citation>
    <scope>NUCLEOTIDE SEQUENCE</scope>
    <source>
        <strain evidence="1">ElentaLFYP107</strain>
    </source>
</reference>
<name>A0A6N3EVF3_EGGLN</name>
<organism evidence="1">
    <name type="scientific">Eggerthella lenta</name>
    <name type="common">Eubacterium lentum</name>
    <dbReference type="NCBI Taxonomy" id="84112"/>
    <lineage>
        <taxon>Bacteria</taxon>
        <taxon>Bacillati</taxon>
        <taxon>Actinomycetota</taxon>
        <taxon>Coriobacteriia</taxon>
        <taxon>Eggerthellales</taxon>
        <taxon>Eggerthellaceae</taxon>
        <taxon>Eggerthella</taxon>
    </lineage>
</organism>
<evidence type="ECO:0000313" key="1">
    <source>
        <dbReference type="EMBL" id="VYU42981.1"/>
    </source>
</evidence>
<sequence length="50" mass="5600">MWISGARIIFILISSPVGLRRSLRAAIDCSSLMPNARLFTKGNARHHHAR</sequence>
<gene>
    <name evidence="1" type="ORF">ELLFYP107_02912</name>
</gene>
<accession>A0A6N3EVF3</accession>